<comment type="caution">
    <text evidence="2">The sequence shown here is derived from an EMBL/GenBank/DDBJ whole genome shotgun (WGS) entry which is preliminary data.</text>
</comment>
<dbReference type="RefSeq" id="XP_062661944.1">
    <property type="nucleotide sequence ID" value="XM_062803050.1"/>
</dbReference>
<name>A0AAE0LV35_9PEZI</name>
<organism evidence="2 3">
    <name type="scientific">Chaetomium fimeti</name>
    <dbReference type="NCBI Taxonomy" id="1854472"/>
    <lineage>
        <taxon>Eukaryota</taxon>
        <taxon>Fungi</taxon>
        <taxon>Dikarya</taxon>
        <taxon>Ascomycota</taxon>
        <taxon>Pezizomycotina</taxon>
        <taxon>Sordariomycetes</taxon>
        <taxon>Sordariomycetidae</taxon>
        <taxon>Sordariales</taxon>
        <taxon>Chaetomiaceae</taxon>
        <taxon>Chaetomium</taxon>
    </lineage>
</organism>
<evidence type="ECO:0000313" key="3">
    <source>
        <dbReference type="Proteomes" id="UP001278766"/>
    </source>
</evidence>
<evidence type="ECO:0000256" key="1">
    <source>
        <dbReference type="SAM" id="SignalP"/>
    </source>
</evidence>
<feature type="signal peptide" evidence="1">
    <location>
        <begin position="1"/>
        <end position="22"/>
    </location>
</feature>
<reference evidence="2" key="1">
    <citation type="journal article" date="2023" name="Mol. Phylogenet. Evol.">
        <title>Genome-scale phylogeny and comparative genomics of the fungal order Sordariales.</title>
        <authorList>
            <person name="Hensen N."/>
            <person name="Bonometti L."/>
            <person name="Westerberg I."/>
            <person name="Brannstrom I.O."/>
            <person name="Guillou S."/>
            <person name="Cros-Aarteil S."/>
            <person name="Calhoun S."/>
            <person name="Haridas S."/>
            <person name="Kuo A."/>
            <person name="Mondo S."/>
            <person name="Pangilinan J."/>
            <person name="Riley R."/>
            <person name="LaButti K."/>
            <person name="Andreopoulos B."/>
            <person name="Lipzen A."/>
            <person name="Chen C."/>
            <person name="Yan M."/>
            <person name="Daum C."/>
            <person name="Ng V."/>
            <person name="Clum A."/>
            <person name="Steindorff A."/>
            <person name="Ohm R.A."/>
            <person name="Martin F."/>
            <person name="Silar P."/>
            <person name="Natvig D.O."/>
            <person name="Lalanne C."/>
            <person name="Gautier V."/>
            <person name="Ament-Velasquez S.L."/>
            <person name="Kruys A."/>
            <person name="Hutchinson M.I."/>
            <person name="Powell A.J."/>
            <person name="Barry K."/>
            <person name="Miller A.N."/>
            <person name="Grigoriev I.V."/>
            <person name="Debuchy R."/>
            <person name="Gladieux P."/>
            <person name="Hiltunen Thoren M."/>
            <person name="Johannesson H."/>
        </authorList>
    </citation>
    <scope>NUCLEOTIDE SEQUENCE</scope>
    <source>
        <strain evidence="2">CBS 168.71</strain>
    </source>
</reference>
<evidence type="ECO:0000313" key="2">
    <source>
        <dbReference type="EMBL" id="KAK3298430.1"/>
    </source>
</evidence>
<accession>A0AAE0LV35</accession>
<evidence type="ECO:0008006" key="4">
    <source>
        <dbReference type="Google" id="ProtNLM"/>
    </source>
</evidence>
<dbReference type="Proteomes" id="UP001278766">
    <property type="component" value="Unassembled WGS sequence"/>
</dbReference>
<dbReference type="EMBL" id="JAUEPN010000002">
    <property type="protein sequence ID" value="KAK3298430.1"/>
    <property type="molecule type" value="Genomic_DNA"/>
</dbReference>
<proteinExistence type="predicted"/>
<gene>
    <name evidence="2" type="ORF">B0H64DRAFT_385079</name>
</gene>
<sequence>MLALPDCYFALGFHGLLAWACSEPDLAENDSYHILHRAWFKLFPCVSGNDGYPEHLQRSIHGSDQQGWQLTTCQA</sequence>
<dbReference type="GeneID" id="87839998"/>
<reference evidence="2" key="2">
    <citation type="submission" date="2023-06" db="EMBL/GenBank/DDBJ databases">
        <authorList>
            <consortium name="Lawrence Berkeley National Laboratory"/>
            <person name="Haridas S."/>
            <person name="Hensen N."/>
            <person name="Bonometti L."/>
            <person name="Westerberg I."/>
            <person name="Brannstrom I.O."/>
            <person name="Guillou S."/>
            <person name="Cros-Aarteil S."/>
            <person name="Calhoun S."/>
            <person name="Kuo A."/>
            <person name="Mondo S."/>
            <person name="Pangilinan J."/>
            <person name="Riley R."/>
            <person name="Labutti K."/>
            <person name="Andreopoulos B."/>
            <person name="Lipzen A."/>
            <person name="Chen C."/>
            <person name="Yanf M."/>
            <person name="Daum C."/>
            <person name="Ng V."/>
            <person name="Clum A."/>
            <person name="Steindorff A."/>
            <person name="Ohm R."/>
            <person name="Martin F."/>
            <person name="Silar P."/>
            <person name="Natvig D."/>
            <person name="Lalanne C."/>
            <person name="Gautier V."/>
            <person name="Ament-Velasquez S.L."/>
            <person name="Kruys A."/>
            <person name="Hutchinson M.I."/>
            <person name="Powell A.J."/>
            <person name="Barry K."/>
            <person name="Miller A.N."/>
            <person name="Grigoriev I.V."/>
            <person name="Debuchy R."/>
            <person name="Gladieux P."/>
            <person name="Thoren M.H."/>
            <person name="Johannesson H."/>
        </authorList>
    </citation>
    <scope>NUCLEOTIDE SEQUENCE</scope>
    <source>
        <strain evidence="2">CBS 168.71</strain>
    </source>
</reference>
<feature type="chain" id="PRO_5042140225" description="Secreted protein" evidence="1">
    <location>
        <begin position="23"/>
        <end position="75"/>
    </location>
</feature>
<protein>
    <recommendedName>
        <fullName evidence="4">Secreted protein</fullName>
    </recommendedName>
</protein>
<keyword evidence="3" id="KW-1185">Reference proteome</keyword>
<dbReference type="AlphaFoldDB" id="A0AAE0LV35"/>
<keyword evidence="1" id="KW-0732">Signal</keyword>